<feature type="compositionally biased region" description="Basic and acidic residues" evidence="1">
    <location>
        <begin position="551"/>
        <end position="581"/>
    </location>
</feature>
<gene>
    <name evidence="3" type="ORF">NTEN_LOCUS11183</name>
</gene>
<feature type="compositionally biased region" description="Basic and acidic residues" evidence="1">
    <location>
        <begin position="424"/>
        <end position="450"/>
    </location>
</feature>
<keyword evidence="4" id="KW-1185">Reference proteome</keyword>
<feature type="compositionally biased region" description="Basic and acidic residues" evidence="1">
    <location>
        <begin position="595"/>
        <end position="627"/>
    </location>
</feature>
<feature type="compositionally biased region" description="Basic and acidic residues" evidence="1">
    <location>
        <begin position="659"/>
        <end position="673"/>
    </location>
</feature>
<feature type="compositionally biased region" description="Low complexity" evidence="1">
    <location>
        <begin position="47"/>
        <end position="91"/>
    </location>
</feature>
<feature type="compositionally biased region" description="Basic and acidic residues" evidence="1">
    <location>
        <begin position="782"/>
        <end position="791"/>
    </location>
</feature>
<feature type="compositionally biased region" description="Polar residues" evidence="1">
    <location>
        <begin position="483"/>
        <end position="501"/>
    </location>
</feature>
<evidence type="ECO:0000313" key="3">
    <source>
        <dbReference type="EMBL" id="CAB0005706.1"/>
    </source>
</evidence>
<proteinExistence type="predicted"/>
<dbReference type="InterPro" id="IPR031961">
    <property type="entry name" value="DUF4780"/>
</dbReference>
<feature type="compositionally biased region" description="Polar residues" evidence="1">
    <location>
        <begin position="531"/>
        <end position="550"/>
    </location>
</feature>
<feature type="compositionally biased region" description="Basic and acidic residues" evidence="1">
    <location>
        <begin position="502"/>
        <end position="528"/>
    </location>
</feature>
<feature type="compositionally biased region" description="Basic and acidic residues" evidence="1">
    <location>
        <begin position="36"/>
        <end position="46"/>
    </location>
</feature>
<feature type="region of interest" description="Disordered" evidence="1">
    <location>
        <begin position="1"/>
        <end position="137"/>
    </location>
</feature>
<feature type="compositionally biased region" description="Basic and acidic residues" evidence="1">
    <location>
        <begin position="804"/>
        <end position="821"/>
    </location>
</feature>
<reference evidence="3 4" key="1">
    <citation type="submission" date="2020-02" db="EMBL/GenBank/DDBJ databases">
        <authorList>
            <person name="Ferguson B K."/>
        </authorList>
    </citation>
    <scope>NUCLEOTIDE SEQUENCE [LARGE SCALE GENOMIC DNA]</scope>
</reference>
<dbReference type="OrthoDB" id="6784220at2759"/>
<name>A0A6H5GPF5_9HEMI</name>
<evidence type="ECO:0000256" key="1">
    <source>
        <dbReference type="SAM" id="MobiDB-lite"/>
    </source>
</evidence>
<feature type="region of interest" description="Disordered" evidence="1">
    <location>
        <begin position="375"/>
        <end position="450"/>
    </location>
</feature>
<protein>
    <recommendedName>
        <fullName evidence="2">DUF4780 domain-containing protein</fullName>
    </recommendedName>
</protein>
<feature type="compositionally biased region" description="Basic and acidic residues" evidence="1">
    <location>
        <begin position="680"/>
        <end position="763"/>
    </location>
</feature>
<evidence type="ECO:0000313" key="4">
    <source>
        <dbReference type="Proteomes" id="UP000479000"/>
    </source>
</evidence>
<feature type="region of interest" description="Disordered" evidence="1">
    <location>
        <begin position="464"/>
        <end position="823"/>
    </location>
</feature>
<feature type="domain" description="DUF4780" evidence="2">
    <location>
        <begin position="842"/>
        <end position="990"/>
    </location>
</feature>
<dbReference type="AlphaFoldDB" id="A0A6H5GPF5"/>
<sequence length="1162" mass="129946">MPKQGFKTFRKRGGIPGRGRGANASRPHGNASQQRETSRPEGDSRPRGNASRGRGSASRGQGLASRSRGISSRARGISSRGRGVISTRGRGVAARSRGNAPRSPGNASHSHGAPHPQGKHLHHNNPASDHQEENSWETDSLLDKMLQDLSPEVRREFQQYPPVVQLLARIAIGGSPVDNNEAFHLLGSHGLQGDPMSMVDKFRPLITKLVQSAAAQDCPGSSMVEDLPKTDPGQPPPGPSRIGFGDGSFPMENRNLGALQDSQNHQNYNFPSDNSAIGMVNYMGAYTQQLSFAGAGNAGVPDRTTAAFMSNVAFAGTPNTPDVSSGFVSNVQPNTTLASGLNISFTVPPPILLPNSTYPTNVSNFYPNSGIETSNFVPPAVEPEQTFKPPEPEVESYDPTSPTSSQHHGSDMSEQDMLPSSPLNRKETQFDVGDRMQTEDRNPTKEVSDDDKLYREFFNFMSTKGRAGVADPPDDFSRDQRSATRSPDQNQRLPRYDSSSPEYDRSRESPDPSQRSLDHSRRSLDRDSILFGQNQRSPDWNLRLANQSLRSQDHSQQKLEHNQRLPDHGRRTAENSRKSPDNRSFNHSSSTRTSDNSRRSPDQKLADRGRKLPENSRGLPDVRRRSPESGCRSPSQKSRSSENRIRKSPGRSRSPLDSSRNRRSQDRNRRSQDRYQTSQDRYRTSQDQNRRSQDRNRRLPDHSRGPPDRNRKSPDPGRRLVDQSMKSSDRSRKSPDRSSRLVDRSQRSSDRTRPTVDLRRRSPDPSLRSGDQARKSPGPHRRSVDRNRRSPDPSSRFVDLRSQTIDRRSPDRNRLSAEKSVEPSLHPSSISRICVTNAISGRRLSRTEGEMVELALLKRITAKDDIKCHGVYRQAGAVVFVCDDEKSARWIVRTVPFLLPWAGAALKAEPWAERSSLPELLFELPSILTHMPWAGLCEKIHQQNAQLATSEWKLIVDEETTRVCTVDKKSLNILRKQNFKAFVGFSQIEFKIISDAIDAITGVPVSPMDRIPAPLERIQFTVEGTERGPPPTYEEAMNPAYYRRGDCFDRSEVIAYLAGALEGFFDFLISTKMTNFSADFRTKFLPLLYIAQYIAFENRVFYLQNKKKLNPTTVRFSKMVISQNATVVLEQQGGAENPLTKCVKVKQNTMFKTNSAKIGSAV</sequence>
<evidence type="ECO:0000259" key="2">
    <source>
        <dbReference type="Pfam" id="PF16012"/>
    </source>
</evidence>
<organism evidence="3 4">
    <name type="scientific">Nesidiocoris tenuis</name>
    <dbReference type="NCBI Taxonomy" id="355587"/>
    <lineage>
        <taxon>Eukaryota</taxon>
        <taxon>Metazoa</taxon>
        <taxon>Ecdysozoa</taxon>
        <taxon>Arthropoda</taxon>
        <taxon>Hexapoda</taxon>
        <taxon>Insecta</taxon>
        <taxon>Pterygota</taxon>
        <taxon>Neoptera</taxon>
        <taxon>Paraneoptera</taxon>
        <taxon>Hemiptera</taxon>
        <taxon>Heteroptera</taxon>
        <taxon>Panheteroptera</taxon>
        <taxon>Cimicomorpha</taxon>
        <taxon>Miridae</taxon>
        <taxon>Dicyphina</taxon>
        <taxon>Nesidiocoris</taxon>
    </lineage>
</organism>
<dbReference type="Pfam" id="PF16012">
    <property type="entry name" value="DUF4780"/>
    <property type="match status" value="1"/>
</dbReference>
<dbReference type="Proteomes" id="UP000479000">
    <property type="component" value="Unassembled WGS sequence"/>
</dbReference>
<dbReference type="EMBL" id="CADCXU010016587">
    <property type="protein sequence ID" value="CAB0005706.1"/>
    <property type="molecule type" value="Genomic_DNA"/>
</dbReference>
<feature type="region of interest" description="Disordered" evidence="1">
    <location>
        <begin position="218"/>
        <end position="255"/>
    </location>
</feature>
<feature type="compositionally biased region" description="Polar residues" evidence="1">
    <location>
        <begin position="398"/>
        <end position="407"/>
    </location>
</feature>
<accession>A0A6H5GPF5</accession>